<dbReference type="OrthoDB" id="1706066at2759"/>
<organism evidence="2 3">
    <name type="scientific">Calocera cornea HHB12733</name>
    <dbReference type="NCBI Taxonomy" id="1353952"/>
    <lineage>
        <taxon>Eukaryota</taxon>
        <taxon>Fungi</taxon>
        <taxon>Dikarya</taxon>
        <taxon>Basidiomycota</taxon>
        <taxon>Agaricomycotina</taxon>
        <taxon>Dacrymycetes</taxon>
        <taxon>Dacrymycetales</taxon>
        <taxon>Dacrymycetaceae</taxon>
        <taxon>Calocera</taxon>
    </lineage>
</organism>
<sequence length="354" mass="37746">MPEMNAVVLHIAQPGEPNNIKFETVSISAEPKPGYARVKLSAVALNKRDNWIALNGYPGLKDGSILGSDGVGVLTAVGANAPSSLQGLLNKRVTILPSVAWGSGGKHIQGPKFRVLGCQPDDGTFAEYVDVLEENVLPAPEALDDAHAAALPLAGLTAWRAVKTRGRVDKGMNVLVTAAGSGVSAFAIQFAVALGAKVWTTSSSKDKIDFAIKTLGVEGGVNYKDKDWTSQLAKLAGGDSERVIDVVIDGSGMLEECIKVLRAGGRYVFYGNTSQQSHTLQAQDMRTIYWLQADILGTTMGSPEEFAELLEFVQLHRLQPVVSSVRPFTKEGWEAALGEMKKGEQQGKIVLSMA</sequence>
<accession>A0A165I6D4</accession>
<dbReference type="Pfam" id="PF00107">
    <property type="entry name" value="ADH_zinc_N"/>
    <property type="match status" value="1"/>
</dbReference>
<dbReference type="PANTHER" id="PTHR45033:SF3">
    <property type="entry name" value="DEHYDROGENASE, PUTATIVE (AFU_ORTHOLOGUE AFUA_2G13270)-RELATED"/>
    <property type="match status" value="1"/>
</dbReference>
<feature type="domain" description="Enoyl reductase (ER)" evidence="1">
    <location>
        <begin position="15"/>
        <end position="351"/>
    </location>
</feature>
<dbReference type="GO" id="GO:0016491">
    <property type="term" value="F:oxidoreductase activity"/>
    <property type="evidence" value="ECO:0007669"/>
    <property type="project" value="InterPro"/>
</dbReference>
<dbReference type="InterPro" id="IPR052711">
    <property type="entry name" value="Zinc_ADH-like"/>
</dbReference>
<dbReference type="Gene3D" id="3.90.180.10">
    <property type="entry name" value="Medium-chain alcohol dehydrogenases, catalytic domain"/>
    <property type="match status" value="1"/>
</dbReference>
<dbReference type="SUPFAM" id="SSF50129">
    <property type="entry name" value="GroES-like"/>
    <property type="match status" value="1"/>
</dbReference>
<dbReference type="AlphaFoldDB" id="A0A165I6D4"/>
<name>A0A165I6D4_9BASI</name>
<dbReference type="PANTHER" id="PTHR45033">
    <property type="match status" value="1"/>
</dbReference>
<evidence type="ECO:0000259" key="1">
    <source>
        <dbReference type="SMART" id="SM00829"/>
    </source>
</evidence>
<protein>
    <submittedName>
        <fullName evidence="2">NAD(P)-binding protein</fullName>
    </submittedName>
</protein>
<gene>
    <name evidence="2" type="ORF">CALCODRAFT_480907</name>
</gene>
<dbReference type="SMART" id="SM00829">
    <property type="entry name" value="PKS_ER"/>
    <property type="match status" value="1"/>
</dbReference>
<dbReference type="Pfam" id="PF08240">
    <property type="entry name" value="ADH_N"/>
    <property type="match status" value="1"/>
</dbReference>
<evidence type="ECO:0000313" key="2">
    <source>
        <dbReference type="EMBL" id="KZT60187.1"/>
    </source>
</evidence>
<dbReference type="EMBL" id="KV423933">
    <property type="protein sequence ID" value="KZT60187.1"/>
    <property type="molecule type" value="Genomic_DNA"/>
</dbReference>
<reference evidence="2 3" key="1">
    <citation type="journal article" date="2016" name="Mol. Biol. Evol.">
        <title>Comparative Genomics of Early-Diverging Mushroom-Forming Fungi Provides Insights into the Origins of Lignocellulose Decay Capabilities.</title>
        <authorList>
            <person name="Nagy L.G."/>
            <person name="Riley R."/>
            <person name="Tritt A."/>
            <person name="Adam C."/>
            <person name="Daum C."/>
            <person name="Floudas D."/>
            <person name="Sun H."/>
            <person name="Yadav J.S."/>
            <person name="Pangilinan J."/>
            <person name="Larsson K.H."/>
            <person name="Matsuura K."/>
            <person name="Barry K."/>
            <person name="Labutti K."/>
            <person name="Kuo R."/>
            <person name="Ohm R.A."/>
            <person name="Bhattacharya S.S."/>
            <person name="Shirouzu T."/>
            <person name="Yoshinaga Y."/>
            <person name="Martin F.M."/>
            <person name="Grigoriev I.V."/>
            <person name="Hibbett D.S."/>
        </authorList>
    </citation>
    <scope>NUCLEOTIDE SEQUENCE [LARGE SCALE GENOMIC DNA]</scope>
    <source>
        <strain evidence="2 3">HHB12733</strain>
    </source>
</reference>
<dbReference type="Proteomes" id="UP000076842">
    <property type="component" value="Unassembled WGS sequence"/>
</dbReference>
<dbReference type="InterPro" id="IPR013149">
    <property type="entry name" value="ADH-like_C"/>
</dbReference>
<dbReference type="InParanoid" id="A0A165I6D4"/>
<proteinExistence type="predicted"/>
<dbReference type="SUPFAM" id="SSF51735">
    <property type="entry name" value="NAD(P)-binding Rossmann-fold domains"/>
    <property type="match status" value="1"/>
</dbReference>
<evidence type="ECO:0000313" key="3">
    <source>
        <dbReference type="Proteomes" id="UP000076842"/>
    </source>
</evidence>
<dbReference type="InterPro" id="IPR036291">
    <property type="entry name" value="NAD(P)-bd_dom_sf"/>
</dbReference>
<dbReference type="InterPro" id="IPR020843">
    <property type="entry name" value="ER"/>
</dbReference>
<dbReference type="STRING" id="1353952.A0A165I6D4"/>
<dbReference type="InterPro" id="IPR011032">
    <property type="entry name" value="GroES-like_sf"/>
</dbReference>
<dbReference type="InterPro" id="IPR013154">
    <property type="entry name" value="ADH-like_N"/>
</dbReference>
<keyword evidence="3" id="KW-1185">Reference proteome</keyword>
<dbReference type="Gene3D" id="3.40.50.720">
    <property type="entry name" value="NAD(P)-binding Rossmann-like Domain"/>
    <property type="match status" value="1"/>
</dbReference>